<comment type="catalytic activity">
    <reaction evidence="7">
        <text>D-tagatofuranose 6-phosphate + ATP = D-tagatofuranose 1,6-bisphosphate + ADP + H(+)</text>
        <dbReference type="Rhea" id="RHEA:12420"/>
        <dbReference type="ChEBI" id="CHEBI:15378"/>
        <dbReference type="ChEBI" id="CHEBI:30616"/>
        <dbReference type="ChEBI" id="CHEBI:58694"/>
        <dbReference type="ChEBI" id="CHEBI:58695"/>
        <dbReference type="ChEBI" id="CHEBI:456216"/>
        <dbReference type="EC" id="2.7.1.144"/>
    </reaction>
</comment>
<evidence type="ECO:0000256" key="4">
    <source>
        <dbReference type="ARBA" id="ARBA00022777"/>
    </source>
</evidence>
<feature type="domain" description="Carbohydrate kinase PfkB" evidence="9">
    <location>
        <begin position="22"/>
        <end position="284"/>
    </location>
</feature>
<dbReference type="GO" id="GO:0009024">
    <property type="term" value="F:tagatose-6-phosphate kinase activity"/>
    <property type="evidence" value="ECO:0007669"/>
    <property type="project" value="UniProtKB-EC"/>
</dbReference>
<comment type="catalytic activity">
    <reaction evidence="6 8">
        <text>beta-D-fructose 1-phosphate + ATP = beta-D-fructose 1,6-bisphosphate + ADP + H(+)</text>
        <dbReference type="Rhea" id="RHEA:14213"/>
        <dbReference type="ChEBI" id="CHEBI:15378"/>
        <dbReference type="ChEBI" id="CHEBI:30616"/>
        <dbReference type="ChEBI" id="CHEBI:32966"/>
        <dbReference type="ChEBI" id="CHEBI:138881"/>
        <dbReference type="ChEBI" id="CHEBI:456216"/>
        <dbReference type="EC" id="2.7.1.56"/>
    </reaction>
</comment>
<dbReference type="PROSITE" id="PS00584">
    <property type="entry name" value="PFKB_KINASES_2"/>
    <property type="match status" value="1"/>
</dbReference>
<dbReference type="EC" id="2.7.1.144" evidence="7"/>
<comment type="similarity">
    <text evidence="1">Belongs to the carbohydrate kinase pfkB family.</text>
</comment>
<comment type="similarity">
    <text evidence="7">Belongs to the carbohydrate kinase PfkB family. LacC subfamily.</text>
</comment>
<reference evidence="10" key="1">
    <citation type="submission" date="2016-02" db="EMBL/GenBank/DDBJ databases">
        <title>Genome sequence of Bacillus trypoxylicola KCTC 13244(T).</title>
        <authorList>
            <person name="Jeong H."/>
            <person name="Park S.-H."/>
            <person name="Choi S.-K."/>
        </authorList>
    </citation>
    <scope>NUCLEOTIDE SEQUENCE [LARGE SCALE GENOMIC DNA]</scope>
    <source>
        <strain evidence="10">KCTC 13244</strain>
    </source>
</reference>
<name>A0A162F9L1_9BACI</name>
<dbReference type="STRING" id="519424.AZF04_01835"/>
<comment type="caution">
    <text evidence="10">The sequence shown here is derived from an EMBL/GenBank/DDBJ whole genome shotgun (WGS) entry which is preliminary data.</text>
</comment>
<dbReference type="InterPro" id="IPR029056">
    <property type="entry name" value="Ribokinase-like"/>
</dbReference>
<dbReference type="GO" id="GO:2001059">
    <property type="term" value="P:D-tagatose 6-phosphate catabolic process"/>
    <property type="evidence" value="ECO:0007669"/>
    <property type="project" value="UniProtKB-UniPathway"/>
</dbReference>
<comment type="function">
    <text evidence="8">Catalyzes the ATP-dependent phosphorylation of fructose-l-phosphate to fructose-l,6-bisphosphate.</text>
</comment>
<evidence type="ECO:0000256" key="2">
    <source>
        <dbReference type="ARBA" id="ARBA00022679"/>
    </source>
</evidence>
<dbReference type="InterPro" id="IPR011611">
    <property type="entry name" value="PfkB_dom"/>
</dbReference>
<keyword evidence="5 7" id="KW-0067">ATP-binding</keyword>
<keyword evidence="11" id="KW-1185">Reference proteome</keyword>
<dbReference type="GO" id="GO:0005988">
    <property type="term" value="P:lactose metabolic process"/>
    <property type="evidence" value="ECO:0007669"/>
    <property type="project" value="UniProtKB-KW"/>
</dbReference>
<evidence type="ECO:0000259" key="9">
    <source>
        <dbReference type="Pfam" id="PF00294"/>
    </source>
</evidence>
<dbReference type="SUPFAM" id="SSF53613">
    <property type="entry name" value="Ribokinase-like"/>
    <property type="match status" value="1"/>
</dbReference>
<protein>
    <recommendedName>
        <fullName evidence="7">Tagatose-6-phosphate kinase</fullName>
        <ecNumber evidence="7">2.7.1.144</ecNumber>
    </recommendedName>
</protein>
<evidence type="ECO:0000313" key="10">
    <source>
        <dbReference type="EMBL" id="KYG35100.1"/>
    </source>
</evidence>
<evidence type="ECO:0000256" key="8">
    <source>
        <dbReference type="RuleBase" id="RU369061"/>
    </source>
</evidence>
<evidence type="ECO:0000256" key="1">
    <source>
        <dbReference type="ARBA" id="ARBA00005380"/>
    </source>
</evidence>
<keyword evidence="4 8" id="KW-0418">Kinase</keyword>
<sequence>MIYTVTLNPALDYFVAAPSIQVGSLNRATSDQKEPGGKGINVSTVLTSLQASNVALGFIGGFTGEFIQSSLKQRGVRTDFIRIKEDTRLNVKVKSEVETEINGVSPTITISELNQLTGQLTQLNKQDIVVLSGSVPSALEPEIYQKWIATLRKREVNVFLDTSGLPLTYAIQEKPTFIKPNHHELSELVGQEIHSIEDAIAPAKQLVEQGIQYVMVTFAGDGALFVSENVTLLATAPTGQLINSIGAGDSTVAGFIYGYQKNWSLHDCFQFAIAAGSATAFSANLAQKQDIESLLEKTYIRQV</sequence>
<evidence type="ECO:0000256" key="7">
    <source>
        <dbReference type="PIRNR" id="PIRNR000535"/>
    </source>
</evidence>
<proteinExistence type="inferred from homology"/>
<evidence type="ECO:0000256" key="3">
    <source>
        <dbReference type="ARBA" id="ARBA00022741"/>
    </source>
</evidence>
<comment type="pathway">
    <text evidence="7">Carbohydrate metabolism; D-tagatose 6-phosphate degradation; D-glyceraldehyde 3-phosphate and glycerone phosphate from D-tagatose 6-phosphate: step 1/2.</text>
</comment>
<dbReference type="FunFam" id="3.40.1190.20:FF:000001">
    <property type="entry name" value="Phosphofructokinase"/>
    <property type="match status" value="1"/>
</dbReference>
<dbReference type="EMBL" id="LTAO01000001">
    <property type="protein sequence ID" value="KYG35100.1"/>
    <property type="molecule type" value="Genomic_DNA"/>
</dbReference>
<dbReference type="NCBIfam" id="TIGR03168">
    <property type="entry name" value="1-PFK"/>
    <property type="match status" value="1"/>
</dbReference>
<keyword evidence="2 7" id="KW-0808">Transferase</keyword>
<gene>
    <name evidence="10" type="ORF">AZF04_01835</name>
</gene>
<dbReference type="Pfam" id="PF00294">
    <property type="entry name" value="PfkB"/>
    <property type="match status" value="1"/>
</dbReference>
<dbReference type="PIRSF" id="PIRSF000535">
    <property type="entry name" value="1PFK/6PFK/LacC"/>
    <property type="match status" value="1"/>
</dbReference>
<dbReference type="RefSeq" id="WP_061947321.1">
    <property type="nucleotide sequence ID" value="NZ_LTAO01000001.1"/>
</dbReference>
<dbReference type="GO" id="GO:0044281">
    <property type="term" value="P:small molecule metabolic process"/>
    <property type="evidence" value="ECO:0007669"/>
    <property type="project" value="UniProtKB-ARBA"/>
</dbReference>
<dbReference type="AlphaFoldDB" id="A0A162F9L1"/>
<dbReference type="OrthoDB" id="9801219at2"/>
<dbReference type="PANTHER" id="PTHR46566:SF1">
    <property type="entry name" value="1-PHOSPHOFRUCTOKINASE"/>
    <property type="match status" value="1"/>
</dbReference>
<dbReference type="GO" id="GO:0005829">
    <property type="term" value="C:cytosol"/>
    <property type="evidence" value="ECO:0007669"/>
    <property type="project" value="TreeGrafter"/>
</dbReference>
<dbReference type="GO" id="GO:0016052">
    <property type="term" value="P:carbohydrate catabolic process"/>
    <property type="evidence" value="ECO:0007669"/>
    <property type="project" value="UniProtKB-ARBA"/>
</dbReference>
<dbReference type="PANTHER" id="PTHR46566">
    <property type="entry name" value="1-PHOSPHOFRUCTOKINASE-RELATED"/>
    <property type="match status" value="1"/>
</dbReference>
<dbReference type="UniPathway" id="UPA00704">
    <property type="reaction ID" value="UER00715"/>
</dbReference>
<evidence type="ECO:0000256" key="6">
    <source>
        <dbReference type="ARBA" id="ARBA00047745"/>
    </source>
</evidence>
<dbReference type="GO" id="GO:0005524">
    <property type="term" value="F:ATP binding"/>
    <property type="evidence" value="ECO:0007669"/>
    <property type="project" value="UniProtKB-UniRule"/>
</dbReference>
<dbReference type="NCBIfam" id="TIGR03828">
    <property type="entry name" value="pfkB"/>
    <property type="match status" value="1"/>
</dbReference>
<keyword evidence="7" id="KW-0423">Lactose metabolism</keyword>
<dbReference type="Proteomes" id="UP000075806">
    <property type="component" value="Unassembled WGS sequence"/>
</dbReference>
<evidence type="ECO:0000313" key="11">
    <source>
        <dbReference type="Proteomes" id="UP000075806"/>
    </source>
</evidence>
<dbReference type="GO" id="GO:0008662">
    <property type="term" value="F:1-phosphofructokinase activity"/>
    <property type="evidence" value="ECO:0007669"/>
    <property type="project" value="UniProtKB-UniRule"/>
</dbReference>
<dbReference type="Gene3D" id="3.40.1190.20">
    <property type="match status" value="1"/>
</dbReference>
<dbReference type="InterPro" id="IPR022463">
    <property type="entry name" value="1-PFruKinase"/>
</dbReference>
<dbReference type="InterPro" id="IPR017583">
    <property type="entry name" value="Tagatose/fructose_Pkinase"/>
</dbReference>
<keyword evidence="3 7" id="KW-0547">Nucleotide-binding</keyword>
<evidence type="ECO:0000256" key="5">
    <source>
        <dbReference type="ARBA" id="ARBA00022840"/>
    </source>
</evidence>
<dbReference type="CDD" id="cd01164">
    <property type="entry name" value="FruK_PfkB_like"/>
    <property type="match status" value="1"/>
</dbReference>
<accession>A0A162F9L1</accession>
<organism evidence="10 11">
    <name type="scientific">Alkalihalobacillus trypoxylicola</name>
    <dbReference type="NCBI Taxonomy" id="519424"/>
    <lineage>
        <taxon>Bacteria</taxon>
        <taxon>Bacillati</taxon>
        <taxon>Bacillota</taxon>
        <taxon>Bacilli</taxon>
        <taxon>Bacillales</taxon>
        <taxon>Bacillaceae</taxon>
        <taxon>Alkalihalobacillus</taxon>
    </lineage>
</organism>
<dbReference type="InterPro" id="IPR002173">
    <property type="entry name" value="Carboh/pur_kinase_PfkB_CS"/>
</dbReference>